<proteinExistence type="predicted"/>
<evidence type="ECO:0000313" key="2">
    <source>
        <dbReference type="Proteomes" id="UP000499080"/>
    </source>
</evidence>
<reference evidence="1 2" key="1">
    <citation type="journal article" date="2019" name="Sci. Rep.">
        <title>Orb-weaving spider Araneus ventricosus genome elucidates the spidroin gene catalogue.</title>
        <authorList>
            <person name="Kono N."/>
            <person name="Nakamura H."/>
            <person name="Ohtoshi R."/>
            <person name="Moran D.A.P."/>
            <person name="Shinohara A."/>
            <person name="Yoshida Y."/>
            <person name="Fujiwara M."/>
            <person name="Mori M."/>
            <person name="Tomita M."/>
            <person name="Arakawa K."/>
        </authorList>
    </citation>
    <scope>NUCLEOTIDE SEQUENCE [LARGE SCALE GENOMIC DNA]</scope>
</reference>
<name>A0A4Y2SRI7_ARAVE</name>
<dbReference type="AlphaFoldDB" id="A0A4Y2SRI7"/>
<protein>
    <submittedName>
        <fullName evidence="1">Uncharacterized protein</fullName>
    </submittedName>
</protein>
<evidence type="ECO:0000313" key="1">
    <source>
        <dbReference type="EMBL" id="GBN89565.1"/>
    </source>
</evidence>
<dbReference type="Proteomes" id="UP000499080">
    <property type="component" value="Unassembled WGS sequence"/>
</dbReference>
<organism evidence="1 2">
    <name type="scientific">Araneus ventricosus</name>
    <name type="common">Orbweaver spider</name>
    <name type="synonym">Epeira ventricosa</name>
    <dbReference type="NCBI Taxonomy" id="182803"/>
    <lineage>
        <taxon>Eukaryota</taxon>
        <taxon>Metazoa</taxon>
        <taxon>Ecdysozoa</taxon>
        <taxon>Arthropoda</taxon>
        <taxon>Chelicerata</taxon>
        <taxon>Arachnida</taxon>
        <taxon>Araneae</taxon>
        <taxon>Araneomorphae</taxon>
        <taxon>Entelegynae</taxon>
        <taxon>Araneoidea</taxon>
        <taxon>Araneidae</taxon>
        <taxon>Araneus</taxon>
    </lineage>
</organism>
<accession>A0A4Y2SRI7</accession>
<comment type="caution">
    <text evidence="1">The sequence shown here is derived from an EMBL/GenBank/DDBJ whole genome shotgun (WGS) entry which is preliminary data.</text>
</comment>
<gene>
    <name evidence="1" type="ORF">AVEN_34530_1</name>
</gene>
<dbReference type="EMBL" id="BGPR01022850">
    <property type="protein sequence ID" value="GBN89565.1"/>
    <property type="molecule type" value="Genomic_DNA"/>
</dbReference>
<keyword evidence="2" id="KW-1185">Reference proteome</keyword>
<sequence>MKVFVFKHDFTRYFRDGLKRGQGFHAWAKLIKAFGIKALLARASQGQLGGDGRIPGLHLNGTFWVLIKHENIEWDERNICIMSQALFLERHSTQSVSELL</sequence>